<dbReference type="RefSeq" id="WP_002704524.1">
    <property type="nucleotide sequence ID" value="NZ_AGRW01000047.1"/>
</dbReference>
<keyword evidence="3" id="KW-1185">Reference proteome</keyword>
<keyword evidence="1" id="KW-1133">Transmembrane helix</keyword>
<dbReference type="AlphaFoldDB" id="H7EL35"/>
<feature type="transmembrane region" description="Helical" evidence="1">
    <location>
        <begin position="79"/>
        <end position="98"/>
    </location>
</feature>
<feature type="transmembrane region" description="Helical" evidence="1">
    <location>
        <begin position="51"/>
        <end position="72"/>
    </location>
</feature>
<gene>
    <name evidence="2" type="ORF">TresaDRAFT_1049</name>
</gene>
<evidence type="ECO:0000313" key="2">
    <source>
        <dbReference type="EMBL" id="EIC01760.1"/>
    </source>
</evidence>
<dbReference type="Proteomes" id="UP000003571">
    <property type="component" value="Unassembled WGS sequence"/>
</dbReference>
<dbReference type="EMBL" id="AGRW01000047">
    <property type="protein sequence ID" value="EIC01760.1"/>
    <property type="molecule type" value="Genomic_DNA"/>
</dbReference>
<organism evidence="2 3">
    <name type="scientific">Treponema saccharophilum DSM 2985</name>
    <dbReference type="NCBI Taxonomy" id="907348"/>
    <lineage>
        <taxon>Bacteria</taxon>
        <taxon>Pseudomonadati</taxon>
        <taxon>Spirochaetota</taxon>
        <taxon>Spirochaetia</taxon>
        <taxon>Spirochaetales</taxon>
        <taxon>Treponemataceae</taxon>
        <taxon>Treponema</taxon>
    </lineage>
</organism>
<sequence length="101" mass="11390">MDFRKISDILHSFVGFYLSLILGLFSGLRAALLLDDAGILAHFFGTSMKKLAAFCVTIFLVMLVYALFWLFSKQLSRKAKIIIGLILWTLALLSFLTMPQL</sequence>
<name>H7EL35_9SPIR</name>
<accession>H7EL35</accession>
<keyword evidence="1" id="KW-0812">Transmembrane</keyword>
<keyword evidence="1" id="KW-0472">Membrane</keyword>
<proteinExistence type="predicted"/>
<protein>
    <submittedName>
        <fullName evidence="2">Uncharacterized protein</fullName>
    </submittedName>
</protein>
<evidence type="ECO:0000313" key="3">
    <source>
        <dbReference type="Proteomes" id="UP000003571"/>
    </source>
</evidence>
<comment type="caution">
    <text evidence="2">The sequence shown here is derived from an EMBL/GenBank/DDBJ whole genome shotgun (WGS) entry which is preliminary data.</text>
</comment>
<evidence type="ECO:0000256" key="1">
    <source>
        <dbReference type="SAM" id="Phobius"/>
    </source>
</evidence>
<dbReference type="STRING" id="907348.TresaDRAFT_1049"/>
<dbReference type="PATRIC" id="fig|907348.3.peg.1617"/>
<feature type="transmembrane region" description="Helical" evidence="1">
    <location>
        <begin position="12"/>
        <end position="31"/>
    </location>
</feature>
<reference evidence="2 3" key="1">
    <citation type="submission" date="2011-09" db="EMBL/GenBank/DDBJ databases">
        <title>The draft genome of Treponema saccharophilum DSM 2985.</title>
        <authorList>
            <consortium name="US DOE Joint Genome Institute (JGI-PGF)"/>
            <person name="Lucas S."/>
            <person name="Copeland A."/>
            <person name="Lapidus A."/>
            <person name="Glavina del Rio T."/>
            <person name="Dalin E."/>
            <person name="Tice H."/>
            <person name="Bruce D."/>
            <person name="Goodwin L."/>
            <person name="Pitluck S."/>
            <person name="Peters L."/>
            <person name="Kyrpides N."/>
            <person name="Mavromatis K."/>
            <person name="Ivanova N."/>
            <person name="Markowitz V."/>
            <person name="Cheng J.-F."/>
            <person name="Hugenholtz P."/>
            <person name="Woyke T."/>
            <person name="Wu D."/>
            <person name="Gronow S."/>
            <person name="Wellnitz S."/>
            <person name="Brambilla E."/>
            <person name="Klenk H.-P."/>
            <person name="Eisen J.A."/>
        </authorList>
    </citation>
    <scope>NUCLEOTIDE SEQUENCE [LARGE SCALE GENOMIC DNA]</scope>
    <source>
        <strain evidence="2 3">DSM 2985</strain>
    </source>
</reference>